<keyword evidence="3" id="KW-0732">Signal</keyword>
<gene>
    <name evidence="5" type="ORF">GGQ61_000252</name>
</gene>
<protein>
    <recommendedName>
        <fullName evidence="3">Peptidyl-prolyl cis-trans isomerase</fullName>
        <shortName evidence="3">PPIase</shortName>
        <ecNumber evidence="3">5.2.1.8</ecNumber>
    </recommendedName>
</protein>
<dbReference type="InterPro" id="IPR002130">
    <property type="entry name" value="Cyclophilin-type_PPIase_dom"/>
</dbReference>
<accession>A0A839ZT18</accession>
<keyword evidence="1 3" id="KW-0697">Rotamase</keyword>
<evidence type="ECO:0000313" key="6">
    <source>
        <dbReference type="Proteomes" id="UP000530564"/>
    </source>
</evidence>
<dbReference type="SUPFAM" id="SSF50891">
    <property type="entry name" value="Cyclophilin-like"/>
    <property type="match status" value="1"/>
</dbReference>
<proteinExistence type="inferred from homology"/>
<feature type="signal peptide" evidence="3">
    <location>
        <begin position="1"/>
        <end position="25"/>
    </location>
</feature>
<comment type="caution">
    <text evidence="5">The sequence shown here is derived from an EMBL/GenBank/DDBJ whole genome shotgun (WGS) entry which is preliminary data.</text>
</comment>
<feature type="domain" description="PPIase cyclophilin-type" evidence="4">
    <location>
        <begin position="35"/>
        <end position="207"/>
    </location>
</feature>
<name>A0A839ZT18_9CAUL</name>
<dbReference type="CDD" id="cd00317">
    <property type="entry name" value="cyclophilin"/>
    <property type="match status" value="1"/>
</dbReference>
<dbReference type="GO" id="GO:0003755">
    <property type="term" value="F:peptidyl-prolyl cis-trans isomerase activity"/>
    <property type="evidence" value="ECO:0007669"/>
    <property type="project" value="UniProtKB-UniRule"/>
</dbReference>
<sequence>MAVTLVRRAMLGAALTLAMAGYALAAPAVPVVMTTDLGVVELELYPDKAPITVANFLRYVDEGRFDGATFYRVVRAGTDPNPKAPIQVIQGGIDSDAHRGQMLPPIAHETTAMSGLSHTDGVISMARDGPGTATSEFFITVGDNTSLDFGGARNPDGQGYAAFGRVTQGMDVVRKIQSQPSDAPPPVVFVKGQILERPVEILTIRRK</sequence>
<dbReference type="EC" id="5.2.1.8" evidence="3"/>
<dbReference type="PANTHER" id="PTHR43246">
    <property type="entry name" value="PEPTIDYL-PROLYL CIS-TRANS ISOMERASE CYP38, CHLOROPLASTIC"/>
    <property type="match status" value="1"/>
</dbReference>
<dbReference type="AlphaFoldDB" id="A0A839ZT18"/>
<organism evidence="5 6">
    <name type="scientific">Phenylobacterium haematophilum</name>
    <dbReference type="NCBI Taxonomy" id="98513"/>
    <lineage>
        <taxon>Bacteria</taxon>
        <taxon>Pseudomonadati</taxon>
        <taxon>Pseudomonadota</taxon>
        <taxon>Alphaproteobacteria</taxon>
        <taxon>Caulobacterales</taxon>
        <taxon>Caulobacteraceae</taxon>
        <taxon>Phenylobacterium</taxon>
    </lineage>
</organism>
<evidence type="ECO:0000313" key="5">
    <source>
        <dbReference type="EMBL" id="MBB3889555.1"/>
    </source>
</evidence>
<evidence type="ECO:0000259" key="4">
    <source>
        <dbReference type="PROSITE" id="PS50072"/>
    </source>
</evidence>
<evidence type="ECO:0000256" key="1">
    <source>
        <dbReference type="ARBA" id="ARBA00023110"/>
    </source>
</evidence>
<dbReference type="InterPro" id="IPR044665">
    <property type="entry name" value="E_coli_cyclophilin_A-like"/>
</dbReference>
<feature type="chain" id="PRO_5033094370" description="Peptidyl-prolyl cis-trans isomerase" evidence="3">
    <location>
        <begin position="26"/>
        <end position="207"/>
    </location>
</feature>
<dbReference type="Proteomes" id="UP000530564">
    <property type="component" value="Unassembled WGS sequence"/>
</dbReference>
<dbReference type="Gene3D" id="2.40.100.10">
    <property type="entry name" value="Cyclophilin-like"/>
    <property type="match status" value="1"/>
</dbReference>
<reference evidence="5 6" key="1">
    <citation type="submission" date="2020-08" db="EMBL/GenBank/DDBJ databases">
        <title>Genomic Encyclopedia of Type Strains, Phase IV (KMG-IV): sequencing the most valuable type-strain genomes for metagenomic binning, comparative biology and taxonomic classification.</title>
        <authorList>
            <person name="Goeker M."/>
        </authorList>
    </citation>
    <scope>NUCLEOTIDE SEQUENCE [LARGE SCALE GENOMIC DNA]</scope>
    <source>
        <strain evidence="5 6">DSM 21793</strain>
    </source>
</reference>
<dbReference type="PROSITE" id="PS50072">
    <property type="entry name" value="CSA_PPIASE_2"/>
    <property type="match status" value="1"/>
</dbReference>
<keyword evidence="6" id="KW-1185">Reference proteome</keyword>
<dbReference type="PRINTS" id="PR00153">
    <property type="entry name" value="CSAPPISMRASE"/>
</dbReference>
<dbReference type="InterPro" id="IPR029000">
    <property type="entry name" value="Cyclophilin-like_dom_sf"/>
</dbReference>
<comment type="function">
    <text evidence="3">PPIases accelerate the folding of proteins. It catalyzes the cis-trans isomerization of proline imidic peptide bonds in oligopeptides.</text>
</comment>
<evidence type="ECO:0000256" key="3">
    <source>
        <dbReference type="RuleBase" id="RU363019"/>
    </source>
</evidence>
<keyword evidence="2 3" id="KW-0413">Isomerase</keyword>
<comment type="catalytic activity">
    <reaction evidence="3">
        <text>[protein]-peptidylproline (omega=180) = [protein]-peptidylproline (omega=0)</text>
        <dbReference type="Rhea" id="RHEA:16237"/>
        <dbReference type="Rhea" id="RHEA-COMP:10747"/>
        <dbReference type="Rhea" id="RHEA-COMP:10748"/>
        <dbReference type="ChEBI" id="CHEBI:83833"/>
        <dbReference type="ChEBI" id="CHEBI:83834"/>
        <dbReference type="EC" id="5.2.1.8"/>
    </reaction>
</comment>
<dbReference type="EMBL" id="JACIDK010000001">
    <property type="protein sequence ID" value="MBB3889555.1"/>
    <property type="molecule type" value="Genomic_DNA"/>
</dbReference>
<dbReference type="Pfam" id="PF00160">
    <property type="entry name" value="Pro_isomerase"/>
    <property type="match status" value="1"/>
</dbReference>
<evidence type="ECO:0000256" key="2">
    <source>
        <dbReference type="ARBA" id="ARBA00023235"/>
    </source>
</evidence>
<comment type="similarity">
    <text evidence="3">Belongs to the cyclophilin-type PPIase family.</text>
</comment>